<gene>
    <name evidence="3" type="ORF">HED35_03800</name>
</gene>
<dbReference type="PROSITE" id="PS50943">
    <property type="entry name" value="HTH_CROC1"/>
    <property type="match status" value="1"/>
</dbReference>
<evidence type="ECO:0000313" key="4">
    <source>
        <dbReference type="Proteomes" id="UP000521358"/>
    </source>
</evidence>
<feature type="coiled-coil region" evidence="1">
    <location>
        <begin position="15"/>
        <end position="98"/>
    </location>
</feature>
<dbReference type="CDD" id="cd00093">
    <property type="entry name" value="HTH_XRE"/>
    <property type="match status" value="1"/>
</dbReference>
<evidence type="ECO:0000256" key="1">
    <source>
        <dbReference type="SAM" id="Coils"/>
    </source>
</evidence>
<name>A0A7X6D7D4_9ENTE</name>
<comment type="caution">
    <text evidence="3">The sequence shown here is derived from an EMBL/GenBank/DDBJ whole genome shotgun (WGS) entry which is preliminary data.</text>
</comment>
<reference evidence="3 4" key="1">
    <citation type="submission" date="2020-03" db="EMBL/GenBank/DDBJ databases">
        <title>Bacterial samples isolated from urine from healthy bovine heifers (Gyr breed).</title>
        <authorList>
            <person name="Giannattasio-Ferraz S."/>
            <person name="Maskeri L."/>
            <person name="Penido A."/>
            <person name="Barbosa-Stancioli E.F."/>
            <person name="Putonti C."/>
        </authorList>
    </citation>
    <scope>NUCLEOTIDE SEQUENCE [LARGE SCALE GENOMIC DNA]</scope>
    <source>
        <strain evidence="3 4">UFMG-H7</strain>
    </source>
</reference>
<dbReference type="InterPro" id="IPR010982">
    <property type="entry name" value="Lambda_DNA-bd_dom_sf"/>
</dbReference>
<dbReference type="Gene3D" id="1.10.260.40">
    <property type="entry name" value="lambda repressor-like DNA-binding domains"/>
    <property type="match status" value="1"/>
</dbReference>
<dbReference type="EMBL" id="JAAVMB010000003">
    <property type="protein sequence ID" value="NKC67201.1"/>
    <property type="molecule type" value="Genomic_DNA"/>
</dbReference>
<accession>A0A7X6D7D4</accession>
<sequence length="206" mass="23547">MKILDNLAIKIADKVNAHNDEVMLLTQENDTLKQKLAASELTVSDYQKKINASDKKVDSFRGELEFKVKQLKNLNSELDRIKNNYDELSKKKTSKESKKQITKLKQVNANQLRFIEILQTIASAKSDKTQLKDVFSHNLSIYLDNNFSSVKQASDKLGINRTTLSELKTGKIALSYDNLDILDSKLCEYFECSVYELVTEKMEGKK</sequence>
<dbReference type="RefSeq" id="WP_167806457.1">
    <property type="nucleotide sequence ID" value="NZ_JAAVMB010000003.1"/>
</dbReference>
<evidence type="ECO:0000313" key="3">
    <source>
        <dbReference type="EMBL" id="NKC67201.1"/>
    </source>
</evidence>
<protein>
    <recommendedName>
        <fullName evidence="2">HTH cro/C1-type domain-containing protein</fullName>
    </recommendedName>
</protein>
<keyword evidence="1" id="KW-0175">Coiled coil</keyword>
<organism evidence="3 4">
    <name type="scientific">Vagococcus fluvialis</name>
    <dbReference type="NCBI Taxonomy" id="2738"/>
    <lineage>
        <taxon>Bacteria</taxon>
        <taxon>Bacillati</taxon>
        <taxon>Bacillota</taxon>
        <taxon>Bacilli</taxon>
        <taxon>Lactobacillales</taxon>
        <taxon>Enterococcaceae</taxon>
        <taxon>Vagococcus</taxon>
    </lineage>
</organism>
<dbReference type="Proteomes" id="UP000521358">
    <property type="component" value="Unassembled WGS sequence"/>
</dbReference>
<feature type="domain" description="HTH cro/C1-type" evidence="2">
    <location>
        <begin position="149"/>
        <end position="197"/>
    </location>
</feature>
<dbReference type="GO" id="GO:0003677">
    <property type="term" value="F:DNA binding"/>
    <property type="evidence" value="ECO:0007669"/>
    <property type="project" value="InterPro"/>
</dbReference>
<dbReference type="AlphaFoldDB" id="A0A7X6D7D4"/>
<dbReference type="InterPro" id="IPR001387">
    <property type="entry name" value="Cro/C1-type_HTH"/>
</dbReference>
<evidence type="ECO:0000259" key="2">
    <source>
        <dbReference type="PROSITE" id="PS50943"/>
    </source>
</evidence>
<dbReference type="SUPFAM" id="SSF47413">
    <property type="entry name" value="lambda repressor-like DNA-binding domains"/>
    <property type="match status" value="1"/>
</dbReference>
<proteinExistence type="predicted"/>
<dbReference type="Pfam" id="PF13443">
    <property type="entry name" value="HTH_26"/>
    <property type="match status" value="1"/>
</dbReference>